<sequence>MKKLFIAAAALILGFKASAQNKITVLTYNTHHGANMKNEIDLAAIAKVINNAHPDLVALQEVDSVTSRTGKIDQLKELARLTGMYCYFGRSMWYDGGGYGTGILSKYPIKSAQTLQMAVGDGKEPRATGIITVELPGKKMIQFASTHLDVEDEDTWRLQEAKQLINFFSKSKYPVIIAGDFNAEPNTTEIGEFTKFFTDITANAGPSFPSDKPSIKLDYIMIHAPKTWKGGNAQVIDERIASDHRPVMADIQTK</sequence>
<keyword evidence="3" id="KW-0540">Nuclease</keyword>
<evidence type="ECO:0000313" key="3">
    <source>
        <dbReference type="EMBL" id="RAJ83297.1"/>
    </source>
</evidence>
<dbReference type="InterPro" id="IPR051916">
    <property type="entry name" value="GPI-anchor_lipid_remodeler"/>
</dbReference>
<dbReference type="GO" id="GO:0004527">
    <property type="term" value="F:exonuclease activity"/>
    <property type="evidence" value="ECO:0007669"/>
    <property type="project" value="UniProtKB-KW"/>
</dbReference>
<feature type="signal peptide" evidence="1">
    <location>
        <begin position="1"/>
        <end position="19"/>
    </location>
</feature>
<keyword evidence="3" id="KW-0269">Exonuclease</keyword>
<comment type="caution">
    <text evidence="3">The sequence shown here is derived from an EMBL/GenBank/DDBJ whole genome shotgun (WGS) entry which is preliminary data.</text>
</comment>
<dbReference type="InterPro" id="IPR036691">
    <property type="entry name" value="Endo/exonu/phosph_ase_sf"/>
</dbReference>
<keyword evidence="1" id="KW-0732">Signal</keyword>
<protein>
    <submittedName>
        <fullName evidence="3">Endonuclease/exonuclease/phosphatase family metal-dependent hydrolase</fullName>
    </submittedName>
</protein>
<evidence type="ECO:0000313" key="4">
    <source>
        <dbReference type="Proteomes" id="UP000249819"/>
    </source>
</evidence>
<dbReference type="InterPro" id="IPR005135">
    <property type="entry name" value="Endo/exonuclease/phosphatase"/>
</dbReference>
<evidence type="ECO:0000256" key="1">
    <source>
        <dbReference type="SAM" id="SignalP"/>
    </source>
</evidence>
<accession>A0A327W1Y2</accession>
<name>A0A327W1Y2_9BACT</name>
<gene>
    <name evidence="3" type="ORF">CLV59_103261</name>
</gene>
<feature type="chain" id="PRO_5016289472" evidence="1">
    <location>
        <begin position="20"/>
        <end position="254"/>
    </location>
</feature>
<proteinExistence type="predicted"/>
<keyword evidence="4" id="KW-1185">Reference proteome</keyword>
<dbReference type="GO" id="GO:0016020">
    <property type="term" value="C:membrane"/>
    <property type="evidence" value="ECO:0007669"/>
    <property type="project" value="GOC"/>
</dbReference>
<keyword evidence="3" id="KW-0378">Hydrolase</keyword>
<dbReference type="AlphaFoldDB" id="A0A327W1Y2"/>
<dbReference type="PANTHER" id="PTHR14859:SF15">
    <property type="entry name" value="ENDONUCLEASE_EXONUCLEASE_PHOSPHATASE DOMAIN-CONTAINING PROTEIN"/>
    <property type="match status" value="1"/>
</dbReference>
<dbReference type="Gene3D" id="3.60.10.10">
    <property type="entry name" value="Endonuclease/exonuclease/phosphatase"/>
    <property type="match status" value="1"/>
</dbReference>
<reference evidence="3 4" key="1">
    <citation type="submission" date="2018-06" db="EMBL/GenBank/DDBJ databases">
        <title>Genomic Encyclopedia of Archaeal and Bacterial Type Strains, Phase II (KMG-II): from individual species to whole genera.</title>
        <authorList>
            <person name="Goeker M."/>
        </authorList>
    </citation>
    <scope>NUCLEOTIDE SEQUENCE [LARGE SCALE GENOMIC DNA]</scope>
    <source>
        <strain evidence="3 4">DSM 29821</strain>
    </source>
</reference>
<dbReference type="PANTHER" id="PTHR14859">
    <property type="entry name" value="CALCOFLUOR WHITE HYPERSENSITIVE PROTEIN PRECURSOR"/>
    <property type="match status" value="1"/>
</dbReference>
<organism evidence="3 4">
    <name type="scientific">Chitinophaga dinghuensis</name>
    <dbReference type="NCBI Taxonomy" id="1539050"/>
    <lineage>
        <taxon>Bacteria</taxon>
        <taxon>Pseudomonadati</taxon>
        <taxon>Bacteroidota</taxon>
        <taxon>Chitinophagia</taxon>
        <taxon>Chitinophagales</taxon>
        <taxon>Chitinophagaceae</taxon>
        <taxon>Chitinophaga</taxon>
    </lineage>
</organism>
<dbReference type="EMBL" id="QLMA01000003">
    <property type="protein sequence ID" value="RAJ83297.1"/>
    <property type="molecule type" value="Genomic_DNA"/>
</dbReference>
<dbReference type="OrthoDB" id="5447300at2"/>
<dbReference type="RefSeq" id="WP_111591953.1">
    <property type="nucleotide sequence ID" value="NZ_QLMA01000003.1"/>
</dbReference>
<keyword evidence="3" id="KW-0255">Endonuclease</keyword>
<evidence type="ECO:0000259" key="2">
    <source>
        <dbReference type="Pfam" id="PF03372"/>
    </source>
</evidence>
<dbReference type="SUPFAM" id="SSF56219">
    <property type="entry name" value="DNase I-like"/>
    <property type="match status" value="1"/>
</dbReference>
<dbReference type="Proteomes" id="UP000249819">
    <property type="component" value="Unassembled WGS sequence"/>
</dbReference>
<dbReference type="GO" id="GO:0006506">
    <property type="term" value="P:GPI anchor biosynthetic process"/>
    <property type="evidence" value="ECO:0007669"/>
    <property type="project" value="TreeGrafter"/>
</dbReference>
<dbReference type="GO" id="GO:0004519">
    <property type="term" value="F:endonuclease activity"/>
    <property type="evidence" value="ECO:0007669"/>
    <property type="project" value="UniProtKB-KW"/>
</dbReference>
<feature type="domain" description="Endonuclease/exonuclease/phosphatase" evidence="2">
    <location>
        <begin position="26"/>
        <end position="244"/>
    </location>
</feature>
<dbReference type="Pfam" id="PF03372">
    <property type="entry name" value="Exo_endo_phos"/>
    <property type="match status" value="1"/>
</dbReference>